<dbReference type="PANTHER" id="PTHR11319">
    <property type="entry name" value="G PROTEIN-COUPLED RECEPTOR-RELATED"/>
    <property type="match status" value="1"/>
</dbReference>
<protein>
    <submittedName>
        <fullName evidence="2">Transmembrane protein, putative</fullName>
    </submittedName>
</protein>
<dbReference type="Proteomes" id="UP000009168">
    <property type="component" value="Unassembled WGS sequence"/>
</dbReference>
<sequence>MSYGFGKISEVTAFSVSDLTVDIKTISSLNDNFYDLLKVSKFIMKDCNFGMIQKNQGQEKTYQNQKYSNFLKFQSNDVKNMFNYNCSIEIENIIANFNNLNVRFLLINNDMTHQTVIKNSQFSHMKSLDSGGCIKNWGFGILQFTNTTFDSCQSDMFGGALYTGTLSITDEIKISNCKSKIGGGAFLGNKAYQQIDYDKIKYFNNSATVSSQQYFICTSQPDDRMMYNCNLFEFDSIYELNAELVNTEYHQKKMEDQISYADFHVEIHNASVYKNLLYVIRFRVEYECAEKNFKQKCVVREFDENQSIGNLYNYLKNDTKQYFMNNDLPDANYPYLLTSYSLQYDCKTSYGFIDLFYFLYDHTSNSRRVCFHPNSKCEKGMEQIFNMRQNEMQCKYCDSGTYNDQTNSNCQVCDKQTFDKCYADVSYLKQNFWRPQNSQFNDTYSCQLNQKSCNGDSRTGYGNQLCSEGYIGAQCLTCDIKGEFWEGESYGQQGYFKCVKCSSVKNNNLYIYLSDCLALFMFFFTIISSFKRMRAQIYRKYLSFYMKKIYIGYSFVRQKQASVYMKILLFNFQMYLLTYYFVDFNQYDSSIHSSIYNFFNPLQSSDGVSYDCFLKEYFPNSESLGFIKLLISVFCPLILNTFILLLVTIYSQIRKKNYYFLLISSFLYSIIFVFQPSIIQYSIESITCIQLTSRDSYLMIDTTINCNDQSWRSLMYAVSIPALVIYVFAIPLIFFGYIFQNRKQLEKIPYYQPWFLLEKLILQCAVQYTVEC</sequence>
<keyword evidence="3" id="KW-1185">Reference proteome</keyword>
<feature type="transmembrane region" description="Helical" evidence="1">
    <location>
        <begin position="657"/>
        <end position="675"/>
    </location>
</feature>
<evidence type="ECO:0000256" key="1">
    <source>
        <dbReference type="SAM" id="Phobius"/>
    </source>
</evidence>
<reference evidence="3" key="1">
    <citation type="journal article" date="2006" name="PLoS Biol.">
        <title>Macronuclear genome sequence of the ciliate Tetrahymena thermophila, a model eukaryote.</title>
        <authorList>
            <person name="Eisen J.A."/>
            <person name="Coyne R.S."/>
            <person name="Wu M."/>
            <person name="Wu D."/>
            <person name="Thiagarajan M."/>
            <person name="Wortman J.R."/>
            <person name="Badger J.H."/>
            <person name="Ren Q."/>
            <person name="Amedeo P."/>
            <person name="Jones K.M."/>
            <person name="Tallon L.J."/>
            <person name="Delcher A.L."/>
            <person name="Salzberg S.L."/>
            <person name="Silva J.C."/>
            <person name="Haas B.J."/>
            <person name="Majoros W.H."/>
            <person name="Farzad M."/>
            <person name="Carlton J.M."/>
            <person name="Smith R.K. Jr."/>
            <person name="Garg J."/>
            <person name="Pearlman R.E."/>
            <person name="Karrer K.M."/>
            <person name="Sun L."/>
            <person name="Manning G."/>
            <person name="Elde N.C."/>
            <person name="Turkewitz A.P."/>
            <person name="Asai D.J."/>
            <person name="Wilkes D.E."/>
            <person name="Wang Y."/>
            <person name="Cai H."/>
            <person name="Collins K."/>
            <person name="Stewart B.A."/>
            <person name="Lee S.R."/>
            <person name="Wilamowska K."/>
            <person name="Weinberg Z."/>
            <person name="Ruzzo W.L."/>
            <person name="Wloga D."/>
            <person name="Gaertig J."/>
            <person name="Frankel J."/>
            <person name="Tsao C.-C."/>
            <person name="Gorovsky M.A."/>
            <person name="Keeling P.J."/>
            <person name="Waller R.F."/>
            <person name="Patron N.J."/>
            <person name="Cherry J.M."/>
            <person name="Stover N.A."/>
            <person name="Krieger C.J."/>
            <person name="del Toro C."/>
            <person name="Ryder H.F."/>
            <person name="Williamson S.C."/>
            <person name="Barbeau R.A."/>
            <person name="Hamilton E.P."/>
            <person name="Orias E."/>
        </authorList>
    </citation>
    <scope>NUCLEOTIDE SEQUENCE [LARGE SCALE GENOMIC DNA]</scope>
    <source>
        <strain evidence="3">SB210</strain>
    </source>
</reference>
<feature type="transmembrane region" description="Helical" evidence="1">
    <location>
        <begin position="509"/>
        <end position="530"/>
    </location>
</feature>
<feature type="transmembrane region" description="Helical" evidence="1">
    <location>
        <begin position="714"/>
        <end position="739"/>
    </location>
</feature>
<dbReference type="InParanoid" id="Q235E9"/>
<feature type="transmembrane region" description="Helical" evidence="1">
    <location>
        <begin position="563"/>
        <end position="582"/>
    </location>
</feature>
<name>Q235E9_TETTS</name>
<dbReference type="AlphaFoldDB" id="Q235E9"/>
<dbReference type="PANTHER" id="PTHR11319:SF35">
    <property type="entry name" value="OUTER MEMBRANE PROTEIN PMPC-RELATED"/>
    <property type="match status" value="1"/>
</dbReference>
<gene>
    <name evidence="2" type="ORF">TTHERM_00802520</name>
</gene>
<feature type="transmembrane region" description="Helical" evidence="1">
    <location>
        <begin position="626"/>
        <end position="650"/>
    </location>
</feature>
<dbReference type="HOGENOM" id="CLU_331660_0_0_1"/>
<keyword evidence="1 2" id="KW-0812">Transmembrane</keyword>
<evidence type="ECO:0000313" key="3">
    <source>
        <dbReference type="Proteomes" id="UP000009168"/>
    </source>
</evidence>
<dbReference type="EMBL" id="GG662763">
    <property type="protein sequence ID" value="EAR92154.2"/>
    <property type="molecule type" value="Genomic_DNA"/>
</dbReference>
<dbReference type="KEGG" id="tet:TTHERM_00802520"/>
<evidence type="ECO:0000313" key="2">
    <source>
        <dbReference type="EMBL" id="EAR92154.2"/>
    </source>
</evidence>
<keyword evidence="1" id="KW-1133">Transmembrane helix</keyword>
<accession>Q235E9</accession>
<organism evidence="2 3">
    <name type="scientific">Tetrahymena thermophila (strain SB210)</name>
    <dbReference type="NCBI Taxonomy" id="312017"/>
    <lineage>
        <taxon>Eukaryota</taxon>
        <taxon>Sar</taxon>
        <taxon>Alveolata</taxon>
        <taxon>Ciliophora</taxon>
        <taxon>Intramacronucleata</taxon>
        <taxon>Oligohymenophorea</taxon>
        <taxon>Hymenostomatida</taxon>
        <taxon>Tetrahymenina</taxon>
        <taxon>Tetrahymenidae</taxon>
        <taxon>Tetrahymena</taxon>
    </lineage>
</organism>
<dbReference type="RefSeq" id="XP_001012399.2">
    <property type="nucleotide sequence ID" value="XM_001012399.2"/>
</dbReference>
<dbReference type="GeneID" id="7843068"/>
<keyword evidence="1" id="KW-0472">Membrane</keyword>
<proteinExistence type="predicted"/>